<dbReference type="EMBL" id="CP000859">
    <property type="protein sequence ID" value="ABW69016.1"/>
    <property type="molecule type" value="Genomic_DNA"/>
</dbReference>
<organism evidence="2 3">
    <name type="scientific">Desulfosudis oleivorans (strain DSM 6200 / JCM 39069 / Hxd3)</name>
    <name type="common">Desulfococcus oleovorans</name>
    <dbReference type="NCBI Taxonomy" id="96561"/>
    <lineage>
        <taxon>Bacteria</taxon>
        <taxon>Pseudomonadati</taxon>
        <taxon>Thermodesulfobacteriota</taxon>
        <taxon>Desulfobacteria</taxon>
        <taxon>Desulfobacterales</taxon>
        <taxon>Desulfosudaceae</taxon>
        <taxon>Desulfosudis</taxon>
    </lineage>
</organism>
<evidence type="ECO:0000259" key="1">
    <source>
        <dbReference type="Pfam" id="PF07238"/>
    </source>
</evidence>
<feature type="domain" description="PilZ" evidence="1">
    <location>
        <begin position="58"/>
        <end position="157"/>
    </location>
</feature>
<dbReference type="OrthoDB" id="5511523at2"/>
<dbReference type="RefSeq" id="WP_012176626.1">
    <property type="nucleotide sequence ID" value="NC_009943.1"/>
</dbReference>
<dbReference type="GO" id="GO:0035438">
    <property type="term" value="F:cyclic-di-GMP binding"/>
    <property type="evidence" value="ECO:0007669"/>
    <property type="project" value="InterPro"/>
</dbReference>
<dbReference type="Pfam" id="PF07238">
    <property type="entry name" value="PilZ"/>
    <property type="match status" value="1"/>
</dbReference>
<gene>
    <name evidence="2" type="ordered locus">Dole_3213</name>
</gene>
<proteinExistence type="predicted"/>
<dbReference type="Proteomes" id="UP000008561">
    <property type="component" value="Chromosome"/>
</dbReference>
<dbReference type="HOGENOM" id="CLU_136655_0_0_7"/>
<dbReference type="SUPFAM" id="SSF141371">
    <property type="entry name" value="PilZ domain-like"/>
    <property type="match status" value="1"/>
</dbReference>
<dbReference type="STRING" id="96561.Dole_3213"/>
<dbReference type="Gene3D" id="2.40.10.220">
    <property type="entry name" value="predicted glycosyltransferase like domains"/>
    <property type="match status" value="1"/>
</dbReference>
<evidence type="ECO:0000313" key="2">
    <source>
        <dbReference type="EMBL" id="ABW69016.1"/>
    </source>
</evidence>
<dbReference type="AlphaFoldDB" id="A9A097"/>
<keyword evidence="3" id="KW-1185">Reference proteome</keyword>
<sequence>MTQPVQKVFMNKDNKANFTCPVCNKARLMDVSQYKDIDKAVKVKVKCPCGHVYSVLLERRRHVRKPVSLIGSYTADEKGMDIKGRMTVVDISRTGLRFKMHMQHYFEEDDQLNIEFHLDDQEQTLVKRKVIVRSVHGLYVGVRFASDQHYDKLGTYLLYQVG</sequence>
<dbReference type="KEGG" id="dol:Dole_3213"/>
<evidence type="ECO:0000313" key="3">
    <source>
        <dbReference type="Proteomes" id="UP000008561"/>
    </source>
</evidence>
<protein>
    <submittedName>
        <fullName evidence="2">Type IV pilus assembly PilZ</fullName>
    </submittedName>
</protein>
<name>A9A097_DESOH</name>
<dbReference type="eggNOG" id="ENOG5032TRQ">
    <property type="taxonomic scope" value="Bacteria"/>
</dbReference>
<dbReference type="InterPro" id="IPR009875">
    <property type="entry name" value="PilZ_domain"/>
</dbReference>
<reference evidence="2 3" key="1">
    <citation type="submission" date="2007-10" db="EMBL/GenBank/DDBJ databases">
        <title>Complete sequence of Desulfococcus oleovorans Hxd3.</title>
        <authorList>
            <consortium name="US DOE Joint Genome Institute"/>
            <person name="Copeland A."/>
            <person name="Lucas S."/>
            <person name="Lapidus A."/>
            <person name="Barry K."/>
            <person name="Glavina del Rio T."/>
            <person name="Dalin E."/>
            <person name="Tice H."/>
            <person name="Pitluck S."/>
            <person name="Kiss H."/>
            <person name="Brettin T."/>
            <person name="Bruce D."/>
            <person name="Detter J.C."/>
            <person name="Han C."/>
            <person name="Schmutz J."/>
            <person name="Larimer F."/>
            <person name="Land M."/>
            <person name="Hauser L."/>
            <person name="Kyrpides N."/>
            <person name="Kim E."/>
            <person name="Wawrik B."/>
            <person name="Richardson P."/>
        </authorList>
    </citation>
    <scope>NUCLEOTIDE SEQUENCE [LARGE SCALE GENOMIC DNA]</scope>
    <source>
        <strain evidence="3">DSM 6200 / JCM 39069 / Hxd3</strain>
    </source>
</reference>
<accession>A9A097</accession>